<keyword evidence="3" id="KW-0648">Protein biosynthesis</keyword>
<dbReference type="AlphaFoldDB" id="A0A1N6ENS1"/>
<dbReference type="GO" id="GO:0003677">
    <property type="term" value="F:DNA binding"/>
    <property type="evidence" value="ECO:0007669"/>
    <property type="project" value="InterPro"/>
</dbReference>
<dbReference type="Pfam" id="PF01272">
    <property type="entry name" value="GreA_GreB"/>
    <property type="match status" value="1"/>
</dbReference>
<dbReference type="Gene3D" id="3.10.50.30">
    <property type="entry name" value="Transcription elongation factor, GreA/GreB, C-terminal domain"/>
    <property type="match status" value="1"/>
</dbReference>
<proteinExistence type="predicted"/>
<dbReference type="RefSeq" id="WP_074224980.1">
    <property type="nucleotide sequence ID" value="NZ_FSRC01000001.1"/>
</dbReference>
<dbReference type="STRING" id="226505.SAMN05444394_2336"/>
<evidence type="ECO:0000313" key="3">
    <source>
        <dbReference type="EMBL" id="SIN84593.1"/>
    </source>
</evidence>
<dbReference type="GO" id="GO:0003746">
    <property type="term" value="F:translation elongation factor activity"/>
    <property type="evidence" value="ECO:0007669"/>
    <property type="project" value="UniProtKB-KW"/>
</dbReference>
<dbReference type="PANTHER" id="PTHR30437:SF4">
    <property type="entry name" value="TRANSCRIPTION ELONGATION FACTOR GREA"/>
    <property type="match status" value="1"/>
</dbReference>
<dbReference type="PIRSF" id="PIRSF006092">
    <property type="entry name" value="GreA_GreB"/>
    <property type="match status" value="1"/>
</dbReference>
<dbReference type="EMBL" id="FSRC01000001">
    <property type="protein sequence ID" value="SIN84593.1"/>
    <property type="molecule type" value="Genomic_DNA"/>
</dbReference>
<accession>A0A1N6ENS1</accession>
<dbReference type="PANTHER" id="PTHR30437">
    <property type="entry name" value="TRANSCRIPTION ELONGATION FACTOR GREA"/>
    <property type="match status" value="1"/>
</dbReference>
<evidence type="ECO:0000313" key="4">
    <source>
        <dbReference type="Proteomes" id="UP000185221"/>
    </source>
</evidence>
<keyword evidence="4" id="KW-1185">Reference proteome</keyword>
<sequence>MSRGFVKEEDQEETPLVPPRVELPNGVTNYVTQNGLAELLSEKEALLEEKTKLQATTEQEKRVLSNFINAKIHLLEERIATAKPVNLREQPQDEIRFGATVTLKVNNSPKKMTYQLVGVDEADISKNKISFISPIAKILTGKKVGDQAVLKLAKEDRVFEILAIHYSPN</sequence>
<dbReference type="OrthoDB" id="1094048at2"/>
<reference evidence="4" key="1">
    <citation type="submission" date="2016-11" db="EMBL/GenBank/DDBJ databases">
        <authorList>
            <person name="Varghese N."/>
            <person name="Submissions S."/>
        </authorList>
    </citation>
    <scope>NUCLEOTIDE SEQUENCE [LARGE SCALE GENOMIC DNA]</scope>
    <source>
        <strain evidence="4">DSM 15292</strain>
    </source>
</reference>
<evidence type="ECO:0000259" key="2">
    <source>
        <dbReference type="Pfam" id="PF01272"/>
    </source>
</evidence>
<protein>
    <submittedName>
        <fullName evidence="3">Transcription elongation factor GreB</fullName>
    </submittedName>
</protein>
<dbReference type="SUPFAM" id="SSF54534">
    <property type="entry name" value="FKBP-like"/>
    <property type="match status" value="1"/>
</dbReference>
<dbReference type="InterPro" id="IPR023459">
    <property type="entry name" value="Tscrpt_elong_fac_GreA/B_fam"/>
</dbReference>
<dbReference type="InterPro" id="IPR036953">
    <property type="entry name" value="GreA/GreB_C_sf"/>
</dbReference>
<feature type="region of interest" description="Disordered" evidence="1">
    <location>
        <begin position="1"/>
        <end position="21"/>
    </location>
</feature>
<organism evidence="3 4">
    <name type="scientific">Algoriphagus halophilus</name>
    <dbReference type="NCBI Taxonomy" id="226505"/>
    <lineage>
        <taxon>Bacteria</taxon>
        <taxon>Pseudomonadati</taxon>
        <taxon>Bacteroidota</taxon>
        <taxon>Cytophagia</taxon>
        <taxon>Cytophagales</taxon>
        <taxon>Cyclobacteriaceae</taxon>
        <taxon>Algoriphagus</taxon>
    </lineage>
</organism>
<dbReference type="Proteomes" id="UP000185221">
    <property type="component" value="Unassembled WGS sequence"/>
</dbReference>
<dbReference type="GO" id="GO:0070063">
    <property type="term" value="F:RNA polymerase binding"/>
    <property type="evidence" value="ECO:0007669"/>
    <property type="project" value="InterPro"/>
</dbReference>
<gene>
    <name evidence="3" type="ORF">SAMN05444394_2336</name>
</gene>
<keyword evidence="3" id="KW-0251">Elongation factor</keyword>
<feature type="domain" description="Transcription elongation factor GreA/GreB C-terminal" evidence="2">
    <location>
        <begin position="90"/>
        <end position="166"/>
    </location>
</feature>
<dbReference type="GO" id="GO:0032784">
    <property type="term" value="P:regulation of DNA-templated transcription elongation"/>
    <property type="evidence" value="ECO:0007669"/>
    <property type="project" value="InterPro"/>
</dbReference>
<dbReference type="InterPro" id="IPR001437">
    <property type="entry name" value="Tscrpt_elong_fac_GreA/B_C"/>
</dbReference>
<evidence type="ECO:0000256" key="1">
    <source>
        <dbReference type="SAM" id="MobiDB-lite"/>
    </source>
</evidence>
<dbReference type="GO" id="GO:0006354">
    <property type="term" value="P:DNA-templated transcription elongation"/>
    <property type="evidence" value="ECO:0007669"/>
    <property type="project" value="TreeGrafter"/>
</dbReference>
<name>A0A1N6ENS1_9BACT</name>